<gene>
    <name evidence="2" type="ORF">MSPICULIGERA_LOCUS1861</name>
</gene>
<dbReference type="EMBL" id="CATQJA010000562">
    <property type="protein sequence ID" value="CAJ0561541.1"/>
    <property type="molecule type" value="Genomic_DNA"/>
</dbReference>
<evidence type="ECO:0000313" key="3">
    <source>
        <dbReference type="Proteomes" id="UP001177023"/>
    </source>
</evidence>
<feature type="chain" id="PRO_5041387597" evidence="1">
    <location>
        <begin position="22"/>
        <end position="82"/>
    </location>
</feature>
<dbReference type="AlphaFoldDB" id="A0AA36C6B5"/>
<evidence type="ECO:0000256" key="1">
    <source>
        <dbReference type="SAM" id="SignalP"/>
    </source>
</evidence>
<protein>
    <submittedName>
        <fullName evidence="2">Uncharacterized protein</fullName>
    </submittedName>
</protein>
<name>A0AA36C6B5_9BILA</name>
<dbReference type="Proteomes" id="UP001177023">
    <property type="component" value="Unassembled WGS sequence"/>
</dbReference>
<feature type="non-terminal residue" evidence="2">
    <location>
        <position position="82"/>
    </location>
</feature>
<proteinExistence type="predicted"/>
<organism evidence="2 3">
    <name type="scientific">Mesorhabditis spiculigera</name>
    <dbReference type="NCBI Taxonomy" id="96644"/>
    <lineage>
        <taxon>Eukaryota</taxon>
        <taxon>Metazoa</taxon>
        <taxon>Ecdysozoa</taxon>
        <taxon>Nematoda</taxon>
        <taxon>Chromadorea</taxon>
        <taxon>Rhabditida</taxon>
        <taxon>Rhabditina</taxon>
        <taxon>Rhabditomorpha</taxon>
        <taxon>Rhabditoidea</taxon>
        <taxon>Rhabditidae</taxon>
        <taxon>Mesorhabditinae</taxon>
        <taxon>Mesorhabditis</taxon>
    </lineage>
</organism>
<keyword evidence="1" id="KW-0732">Signal</keyword>
<comment type="caution">
    <text evidence="2">The sequence shown here is derived from an EMBL/GenBank/DDBJ whole genome shotgun (WGS) entry which is preliminary data.</text>
</comment>
<reference evidence="2" key="1">
    <citation type="submission" date="2023-06" db="EMBL/GenBank/DDBJ databases">
        <authorList>
            <person name="Delattre M."/>
        </authorList>
    </citation>
    <scope>NUCLEOTIDE SEQUENCE</scope>
    <source>
        <strain evidence="2">AF72</strain>
    </source>
</reference>
<accession>A0AA36C6B5</accession>
<evidence type="ECO:0000313" key="2">
    <source>
        <dbReference type="EMBL" id="CAJ0561541.1"/>
    </source>
</evidence>
<sequence>MEKSIILVFFVLLAFCQVFHARPPLTQDEIKEAPYVDYFDELSLNWLDSASFKENLRAEKQKYLLSIAQRHRAMMAKRFKMA</sequence>
<feature type="signal peptide" evidence="1">
    <location>
        <begin position="1"/>
        <end position="21"/>
    </location>
</feature>
<keyword evidence="3" id="KW-1185">Reference proteome</keyword>